<keyword evidence="7" id="KW-1185">Reference proteome</keyword>
<evidence type="ECO:0000259" key="5">
    <source>
        <dbReference type="PROSITE" id="PS51078"/>
    </source>
</evidence>
<dbReference type="InterPro" id="IPR005471">
    <property type="entry name" value="Tscrpt_reg_IclR_N"/>
</dbReference>
<evidence type="ECO:0000256" key="1">
    <source>
        <dbReference type="ARBA" id="ARBA00023015"/>
    </source>
</evidence>
<dbReference type="InterPro" id="IPR036388">
    <property type="entry name" value="WH-like_DNA-bd_sf"/>
</dbReference>
<keyword evidence="1" id="KW-0805">Transcription regulation</keyword>
<dbReference type="GO" id="GO:0045892">
    <property type="term" value="P:negative regulation of DNA-templated transcription"/>
    <property type="evidence" value="ECO:0007669"/>
    <property type="project" value="TreeGrafter"/>
</dbReference>
<dbReference type="STRING" id="1678840.ATC1_13764"/>
<dbReference type="Gene3D" id="1.10.10.10">
    <property type="entry name" value="Winged helix-like DNA-binding domain superfamily/Winged helix DNA-binding domain"/>
    <property type="match status" value="1"/>
</dbReference>
<dbReference type="SUPFAM" id="SSF55781">
    <property type="entry name" value="GAF domain-like"/>
    <property type="match status" value="1"/>
</dbReference>
<dbReference type="InterPro" id="IPR036390">
    <property type="entry name" value="WH_DNA-bd_sf"/>
</dbReference>
<gene>
    <name evidence="6" type="ORF">ATC1_13764</name>
</gene>
<dbReference type="Pfam" id="PF01614">
    <property type="entry name" value="IclR_C"/>
    <property type="match status" value="1"/>
</dbReference>
<dbReference type="RefSeq" id="WP_062280672.1">
    <property type="nucleotide sequence ID" value="NZ_DF968181.1"/>
</dbReference>
<dbReference type="PANTHER" id="PTHR30136">
    <property type="entry name" value="HELIX-TURN-HELIX TRANSCRIPTIONAL REGULATOR, ICLR FAMILY"/>
    <property type="match status" value="1"/>
</dbReference>
<evidence type="ECO:0000313" key="7">
    <source>
        <dbReference type="Proteomes" id="UP000053370"/>
    </source>
</evidence>
<dbReference type="EMBL" id="DF968181">
    <property type="protein sequence ID" value="GAP40784.1"/>
    <property type="molecule type" value="Genomic_DNA"/>
</dbReference>
<protein>
    <submittedName>
        <fullName evidence="6">Transcriptional regulator, IclR family</fullName>
    </submittedName>
</protein>
<dbReference type="PROSITE" id="PS51077">
    <property type="entry name" value="HTH_ICLR"/>
    <property type="match status" value="1"/>
</dbReference>
<dbReference type="GO" id="GO:0003700">
    <property type="term" value="F:DNA-binding transcription factor activity"/>
    <property type="evidence" value="ECO:0007669"/>
    <property type="project" value="TreeGrafter"/>
</dbReference>
<reference evidence="6" key="1">
    <citation type="journal article" date="2015" name="Genome Announc.">
        <title>Draft Genome Sequence of Anaerolineae Strain TC1, a Novel Isolate from a Methanogenic Wastewater Treatment System.</title>
        <authorList>
            <person name="Matsuura N."/>
            <person name="Tourlousse D.M."/>
            <person name="Sun L."/>
            <person name="Toyonaga M."/>
            <person name="Kuroda K."/>
            <person name="Ohashi A."/>
            <person name="Cruz R."/>
            <person name="Yamaguchi T."/>
            <person name="Sekiguchi Y."/>
        </authorList>
    </citation>
    <scope>NUCLEOTIDE SEQUENCE [LARGE SCALE GENOMIC DNA]</scope>
    <source>
        <strain evidence="6">TC1</strain>
    </source>
</reference>
<evidence type="ECO:0000256" key="2">
    <source>
        <dbReference type="ARBA" id="ARBA00023125"/>
    </source>
</evidence>
<organism evidence="6">
    <name type="scientific">Flexilinea flocculi</name>
    <dbReference type="NCBI Taxonomy" id="1678840"/>
    <lineage>
        <taxon>Bacteria</taxon>
        <taxon>Bacillati</taxon>
        <taxon>Chloroflexota</taxon>
        <taxon>Anaerolineae</taxon>
        <taxon>Anaerolineales</taxon>
        <taxon>Anaerolineaceae</taxon>
        <taxon>Flexilinea</taxon>
    </lineage>
</organism>
<dbReference type="SMART" id="SM00346">
    <property type="entry name" value="HTH_ICLR"/>
    <property type="match status" value="1"/>
</dbReference>
<dbReference type="Gene3D" id="3.30.450.40">
    <property type="match status" value="1"/>
</dbReference>
<dbReference type="PANTHER" id="PTHR30136:SF24">
    <property type="entry name" value="HTH-TYPE TRANSCRIPTIONAL REPRESSOR ALLR"/>
    <property type="match status" value="1"/>
</dbReference>
<accession>A0A0S7BVD2</accession>
<sequence length="259" mass="28990">MKTGQDSHINRIFSLLDCFSIKQPELGVREAARLLGISSSASGRLLSSLRNEGVLIQNPESRTYSLGGRVIRWAGIYNSTSDLSVFALPYMKKILDETNETVSLYVVEGNERICIERLESRQNVRIVEMIGQRLKLYAGSGGRAILAFMEKSEIERILKVAADEMDPKQSEYKIEQIRQQLEIVRQTGYAISHGEWLSEASGIASPVFNDKGCPIGSVSISGPSQRFQDEEKLHEYAGLLRKYMLEISHDLGYAQNNLG</sequence>
<keyword evidence="3" id="KW-0804">Transcription</keyword>
<dbReference type="SUPFAM" id="SSF46785">
    <property type="entry name" value="Winged helix' DNA-binding domain"/>
    <property type="match status" value="1"/>
</dbReference>
<evidence type="ECO:0000313" key="6">
    <source>
        <dbReference type="EMBL" id="GAP40784.1"/>
    </source>
</evidence>
<proteinExistence type="predicted"/>
<dbReference type="GO" id="GO:0003677">
    <property type="term" value="F:DNA binding"/>
    <property type="evidence" value="ECO:0007669"/>
    <property type="project" value="UniProtKB-KW"/>
</dbReference>
<dbReference type="Pfam" id="PF09339">
    <property type="entry name" value="HTH_IclR"/>
    <property type="match status" value="1"/>
</dbReference>
<dbReference type="InterPro" id="IPR029016">
    <property type="entry name" value="GAF-like_dom_sf"/>
</dbReference>
<dbReference type="AlphaFoldDB" id="A0A0S7BVD2"/>
<feature type="domain" description="IclR-ED" evidence="5">
    <location>
        <begin position="69"/>
        <end position="253"/>
    </location>
</feature>
<dbReference type="InterPro" id="IPR050707">
    <property type="entry name" value="HTH_MetabolicPath_Reg"/>
</dbReference>
<keyword evidence="2" id="KW-0238">DNA-binding</keyword>
<evidence type="ECO:0000256" key="3">
    <source>
        <dbReference type="ARBA" id="ARBA00023163"/>
    </source>
</evidence>
<feature type="domain" description="HTH iclR-type" evidence="4">
    <location>
        <begin position="6"/>
        <end position="68"/>
    </location>
</feature>
<dbReference type="OrthoDB" id="9791752at2"/>
<dbReference type="PROSITE" id="PS51078">
    <property type="entry name" value="ICLR_ED"/>
    <property type="match status" value="1"/>
</dbReference>
<name>A0A0S7BVD2_9CHLR</name>
<dbReference type="Proteomes" id="UP000053370">
    <property type="component" value="Unassembled WGS sequence"/>
</dbReference>
<dbReference type="InterPro" id="IPR014757">
    <property type="entry name" value="Tscrpt_reg_IclR_C"/>
</dbReference>
<evidence type="ECO:0000259" key="4">
    <source>
        <dbReference type="PROSITE" id="PS51077"/>
    </source>
</evidence>